<evidence type="ECO:0000256" key="1">
    <source>
        <dbReference type="SAM" id="SignalP"/>
    </source>
</evidence>
<dbReference type="AlphaFoldDB" id="A0A699GUN5"/>
<feature type="signal peptide" evidence="1">
    <location>
        <begin position="1"/>
        <end position="23"/>
    </location>
</feature>
<protein>
    <submittedName>
        <fullName evidence="2">Uncharacterized protein</fullName>
    </submittedName>
</protein>
<name>A0A699GUN5_TANCI</name>
<accession>A0A699GUN5</accession>
<keyword evidence="1" id="KW-0732">Signal</keyword>
<organism evidence="2">
    <name type="scientific">Tanacetum cinerariifolium</name>
    <name type="common">Dalmatian daisy</name>
    <name type="synonym">Chrysanthemum cinerariifolium</name>
    <dbReference type="NCBI Taxonomy" id="118510"/>
    <lineage>
        <taxon>Eukaryota</taxon>
        <taxon>Viridiplantae</taxon>
        <taxon>Streptophyta</taxon>
        <taxon>Embryophyta</taxon>
        <taxon>Tracheophyta</taxon>
        <taxon>Spermatophyta</taxon>
        <taxon>Magnoliopsida</taxon>
        <taxon>eudicotyledons</taxon>
        <taxon>Gunneridae</taxon>
        <taxon>Pentapetalae</taxon>
        <taxon>asterids</taxon>
        <taxon>campanulids</taxon>
        <taxon>Asterales</taxon>
        <taxon>Asteraceae</taxon>
        <taxon>Asteroideae</taxon>
        <taxon>Anthemideae</taxon>
        <taxon>Anthemidinae</taxon>
        <taxon>Tanacetum</taxon>
    </lineage>
</organism>
<gene>
    <name evidence="2" type="ORF">Tci_215538</name>
</gene>
<feature type="chain" id="PRO_5025666430" evidence="1">
    <location>
        <begin position="24"/>
        <end position="82"/>
    </location>
</feature>
<proteinExistence type="predicted"/>
<comment type="caution">
    <text evidence="2">The sequence shown here is derived from an EMBL/GenBank/DDBJ whole genome shotgun (WGS) entry which is preliminary data.</text>
</comment>
<evidence type="ECO:0000313" key="2">
    <source>
        <dbReference type="EMBL" id="GEW43562.1"/>
    </source>
</evidence>
<reference evidence="2" key="1">
    <citation type="journal article" date="2019" name="Sci. Rep.">
        <title>Draft genome of Tanacetum cinerariifolium, the natural source of mosquito coil.</title>
        <authorList>
            <person name="Yamashiro T."/>
            <person name="Shiraishi A."/>
            <person name="Satake H."/>
            <person name="Nakayama K."/>
        </authorList>
    </citation>
    <scope>NUCLEOTIDE SEQUENCE</scope>
</reference>
<sequence length="82" mass="8979">MDSKCFFALCCILLVSFPTGISAIRPKTTMSKMADGLHLATQIKKLPSYRALSIQKKIDYGPVYPATPIPGFSPDPKGPHNR</sequence>
<dbReference type="EMBL" id="BKCJ010058262">
    <property type="protein sequence ID" value="GEW43562.1"/>
    <property type="molecule type" value="Genomic_DNA"/>
</dbReference>